<evidence type="ECO:0000256" key="10">
    <source>
        <dbReference type="ARBA" id="ARBA00031529"/>
    </source>
</evidence>
<evidence type="ECO:0000256" key="7">
    <source>
        <dbReference type="ARBA" id="ARBA00022679"/>
    </source>
</evidence>
<evidence type="ECO:0000256" key="9">
    <source>
        <dbReference type="ARBA" id="ARBA00022840"/>
    </source>
</evidence>
<evidence type="ECO:0000256" key="6">
    <source>
        <dbReference type="ARBA" id="ARBA00022573"/>
    </source>
</evidence>
<comment type="catalytic activity">
    <reaction evidence="14 15">
        <text>2 cob(II)alamin + reduced [electron-transfer flavoprotein] + 2 ATP = 2 adenosylcob(III)alamin + 2 triphosphate + oxidized [electron-transfer flavoprotein] + 3 H(+)</text>
        <dbReference type="Rhea" id="RHEA:28671"/>
        <dbReference type="Rhea" id="RHEA-COMP:10685"/>
        <dbReference type="Rhea" id="RHEA-COMP:10686"/>
        <dbReference type="ChEBI" id="CHEBI:15378"/>
        <dbReference type="ChEBI" id="CHEBI:16304"/>
        <dbReference type="ChEBI" id="CHEBI:18036"/>
        <dbReference type="ChEBI" id="CHEBI:18408"/>
        <dbReference type="ChEBI" id="CHEBI:30616"/>
        <dbReference type="ChEBI" id="CHEBI:57692"/>
        <dbReference type="ChEBI" id="CHEBI:58307"/>
        <dbReference type="EC" id="2.5.1.17"/>
    </reaction>
</comment>
<evidence type="ECO:0000256" key="4">
    <source>
        <dbReference type="ARBA" id="ARBA00012454"/>
    </source>
</evidence>
<comment type="pathway">
    <text evidence="1 15">Cofactor biosynthesis; adenosylcobalamin biosynthesis; adenosylcobalamin from cob(II)yrinate a,c-diamide: step 2/7.</text>
</comment>
<feature type="domain" description="Cobalamin adenosyltransferase-like" evidence="16">
    <location>
        <begin position="3"/>
        <end position="170"/>
    </location>
</feature>
<protein>
    <recommendedName>
        <fullName evidence="5 15">Corrinoid adenosyltransferase</fullName>
        <ecNumber evidence="4 15">2.5.1.17</ecNumber>
    </recommendedName>
    <alternativeName>
        <fullName evidence="10 15">Cob(II)alamin adenosyltransferase</fullName>
    </alternativeName>
    <alternativeName>
        <fullName evidence="12 15">Cob(II)yrinic acid a,c-diamide adenosyltransferase</fullName>
    </alternativeName>
    <alternativeName>
        <fullName evidence="11 15">Cobinamide/cobalamin adenosyltransferase</fullName>
    </alternativeName>
</protein>
<keyword evidence="7 15" id="KW-0808">Transferase</keyword>
<dbReference type="InterPro" id="IPR029499">
    <property type="entry name" value="PduO-typ"/>
</dbReference>
<proteinExistence type="inferred from homology"/>
<comment type="subunit">
    <text evidence="3">Homotrimer.</text>
</comment>
<gene>
    <name evidence="17" type="ORF">D1B32_21590</name>
</gene>
<evidence type="ECO:0000256" key="12">
    <source>
        <dbReference type="ARBA" id="ARBA00033354"/>
    </source>
</evidence>
<dbReference type="InterPro" id="IPR036451">
    <property type="entry name" value="CblAdoTrfase-like_sf"/>
</dbReference>
<dbReference type="EC" id="2.5.1.17" evidence="4 15"/>
<sequence length="185" mass="21031">MRIYTRSGDKGQTSLVYGKRVPKNHLRVEAYGTCDEANSIIGLALSFLNQEDWNEKEQFLEQMHRVQTILFHVGAELSTPADKEVNWKLKQEHIQEMEDQIDNLDGQLDPLRNFILPSGHSASSALHTARTVVRRAERIVVGLGDELKNDLVLSYLNRLSDFLFVAARYVNKKLGGDELPLKVDI</sequence>
<evidence type="ECO:0000256" key="3">
    <source>
        <dbReference type="ARBA" id="ARBA00011233"/>
    </source>
</evidence>
<dbReference type="PANTHER" id="PTHR12213:SF0">
    <property type="entry name" value="CORRINOID ADENOSYLTRANSFERASE MMAB"/>
    <property type="match status" value="1"/>
</dbReference>
<reference evidence="17 18" key="1">
    <citation type="journal article" date="2007" name="Int. J. Syst. Evol. Microbiol.">
        <title>Oceanobacillus profundus sp. nov., isolated from a deep-sea sediment core.</title>
        <authorList>
            <person name="Kim Y.G."/>
            <person name="Choi D.H."/>
            <person name="Hyun S."/>
            <person name="Cho B.C."/>
        </authorList>
    </citation>
    <scope>NUCLEOTIDE SEQUENCE [LARGE SCALE GENOMIC DNA]</scope>
    <source>
        <strain evidence="17 18">DSM 18246</strain>
    </source>
</reference>
<dbReference type="UniPathway" id="UPA00148">
    <property type="reaction ID" value="UER00233"/>
</dbReference>
<dbReference type="GO" id="GO:0005524">
    <property type="term" value="F:ATP binding"/>
    <property type="evidence" value="ECO:0007669"/>
    <property type="project" value="UniProtKB-UniRule"/>
</dbReference>
<dbReference type="OrthoDB" id="9778896at2"/>
<dbReference type="AlphaFoldDB" id="A0A417YAJ8"/>
<dbReference type="NCBIfam" id="TIGR00636">
    <property type="entry name" value="PduO_Nterm"/>
    <property type="match status" value="1"/>
</dbReference>
<dbReference type="Pfam" id="PF01923">
    <property type="entry name" value="Cob_adeno_trans"/>
    <property type="match status" value="1"/>
</dbReference>
<accession>A0A417YAJ8</accession>
<dbReference type="RefSeq" id="WP_095313616.1">
    <property type="nucleotide sequence ID" value="NZ_JAMAWL010000025.1"/>
</dbReference>
<evidence type="ECO:0000256" key="5">
    <source>
        <dbReference type="ARBA" id="ARBA00020963"/>
    </source>
</evidence>
<keyword evidence="18" id="KW-1185">Reference proteome</keyword>
<dbReference type="EMBL" id="QWEH01000023">
    <property type="protein sequence ID" value="RHW29581.1"/>
    <property type="molecule type" value="Genomic_DNA"/>
</dbReference>
<comment type="similarity">
    <text evidence="2 15">Belongs to the Cob(I)alamin adenosyltransferase family.</text>
</comment>
<dbReference type="GO" id="GO:0009236">
    <property type="term" value="P:cobalamin biosynthetic process"/>
    <property type="evidence" value="ECO:0007669"/>
    <property type="project" value="UniProtKB-UniRule"/>
</dbReference>
<keyword evidence="9 15" id="KW-0067">ATP-binding</keyword>
<evidence type="ECO:0000313" key="18">
    <source>
        <dbReference type="Proteomes" id="UP000285456"/>
    </source>
</evidence>
<dbReference type="InterPro" id="IPR016030">
    <property type="entry name" value="CblAdoTrfase-like"/>
</dbReference>
<comment type="caution">
    <text evidence="17">The sequence shown here is derived from an EMBL/GenBank/DDBJ whole genome shotgun (WGS) entry which is preliminary data.</text>
</comment>
<keyword evidence="8 15" id="KW-0547">Nucleotide-binding</keyword>
<evidence type="ECO:0000256" key="8">
    <source>
        <dbReference type="ARBA" id="ARBA00022741"/>
    </source>
</evidence>
<evidence type="ECO:0000313" key="17">
    <source>
        <dbReference type="EMBL" id="RHW29581.1"/>
    </source>
</evidence>
<evidence type="ECO:0000256" key="11">
    <source>
        <dbReference type="ARBA" id="ARBA00033334"/>
    </source>
</evidence>
<dbReference type="Proteomes" id="UP000285456">
    <property type="component" value="Unassembled WGS sequence"/>
</dbReference>
<evidence type="ECO:0000256" key="14">
    <source>
        <dbReference type="ARBA" id="ARBA00048692"/>
    </source>
</evidence>
<dbReference type="FunFam" id="1.20.1200.10:FF:000001">
    <property type="entry name" value="Cob(I)yrinic acid a,c-diamide adenosyltransferase"/>
    <property type="match status" value="1"/>
</dbReference>
<dbReference type="SUPFAM" id="SSF89028">
    <property type="entry name" value="Cobalamin adenosyltransferase-like"/>
    <property type="match status" value="1"/>
</dbReference>
<name>A0A417YAJ8_9BACI</name>
<evidence type="ECO:0000256" key="2">
    <source>
        <dbReference type="ARBA" id="ARBA00007487"/>
    </source>
</evidence>
<evidence type="ECO:0000259" key="16">
    <source>
        <dbReference type="Pfam" id="PF01923"/>
    </source>
</evidence>
<organism evidence="17 18">
    <name type="scientific">Oceanobacillus profundus</name>
    <dbReference type="NCBI Taxonomy" id="372463"/>
    <lineage>
        <taxon>Bacteria</taxon>
        <taxon>Bacillati</taxon>
        <taxon>Bacillota</taxon>
        <taxon>Bacilli</taxon>
        <taxon>Bacillales</taxon>
        <taxon>Bacillaceae</taxon>
        <taxon>Oceanobacillus</taxon>
    </lineage>
</organism>
<evidence type="ECO:0000256" key="15">
    <source>
        <dbReference type="RuleBase" id="RU366026"/>
    </source>
</evidence>
<comment type="catalytic activity">
    <reaction evidence="13 15">
        <text>2 cob(II)yrinate a,c diamide + reduced [electron-transfer flavoprotein] + 2 ATP = 2 adenosylcob(III)yrinate a,c-diamide + 2 triphosphate + oxidized [electron-transfer flavoprotein] + 3 H(+)</text>
        <dbReference type="Rhea" id="RHEA:11528"/>
        <dbReference type="Rhea" id="RHEA-COMP:10685"/>
        <dbReference type="Rhea" id="RHEA-COMP:10686"/>
        <dbReference type="ChEBI" id="CHEBI:15378"/>
        <dbReference type="ChEBI" id="CHEBI:18036"/>
        <dbReference type="ChEBI" id="CHEBI:30616"/>
        <dbReference type="ChEBI" id="CHEBI:57692"/>
        <dbReference type="ChEBI" id="CHEBI:58307"/>
        <dbReference type="ChEBI" id="CHEBI:58503"/>
        <dbReference type="ChEBI" id="CHEBI:58537"/>
        <dbReference type="EC" id="2.5.1.17"/>
    </reaction>
</comment>
<dbReference type="GO" id="GO:0008817">
    <property type="term" value="F:corrinoid adenosyltransferase activity"/>
    <property type="evidence" value="ECO:0007669"/>
    <property type="project" value="UniProtKB-UniRule"/>
</dbReference>
<evidence type="ECO:0000256" key="13">
    <source>
        <dbReference type="ARBA" id="ARBA00048555"/>
    </source>
</evidence>
<dbReference type="PANTHER" id="PTHR12213">
    <property type="entry name" value="CORRINOID ADENOSYLTRANSFERASE"/>
    <property type="match status" value="1"/>
</dbReference>
<dbReference type="Gene3D" id="1.20.1200.10">
    <property type="entry name" value="Cobalamin adenosyltransferase-like"/>
    <property type="match status" value="1"/>
</dbReference>
<evidence type="ECO:0000256" key="1">
    <source>
        <dbReference type="ARBA" id="ARBA00005121"/>
    </source>
</evidence>
<keyword evidence="6 15" id="KW-0169">Cobalamin biosynthesis</keyword>